<organism evidence="1 2">
    <name type="scientific">Diversispora epigaea</name>
    <dbReference type="NCBI Taxonomy" id="1348612"/>
    <lineage>
        <taxon>Eukaryota</taxon>
        <taxon>Fungi</taxon>
        <taxon>Fungi incertae sedis</taxon>
        <taxon>Mucoromycota</taxon>
        <taxon>Glomeromycotina</taxon>
        <taxon>Glomeromycetes</taxon>
        <taxon>Diversisporales</taxon>
        <taxon>Diversisporaceae</taxon>
        <taxon>Diversispora</taxon>
    </lineage>
</organism>
<keyword evidence="2" id="KW-1185">Reference proteome</keyword>
<proteinExistence type="predicted"/>
<evidence type="ECO:0000313" key="2">
    <source>
        <dbReference type="Proteomes" id="UP000266861"/>
    </source>
</evidence>
<evidence type="ECO:0000313" key="1">
    <source>
        <dbReference type="EMBL" id="RHZ65757.1"/>
    </source>
</evidence>
<dbReference type="OrthoDB" id="2429066at2759"/>
<dbReference type="Gene3D" id="1.10.150.50">
    <property type="entry name" value="Transcription Factor, Ets-1"/>
    <property type="match status" value="1"/>
</dbReference>
<sequence length="326" mass="37622">MSTSFSTFAETRKGVSTLADLVNEMDTDQLIEFLWNEHLGLSRKNLNILKDQKVSGSDFLLLTEKKLLEPPYKLSGEQSSRIANYINNLKEHNSNLFTEGRFTVGNLEQTGTFNHQRNSFYFNQLYIDHGHLISTVLNGRRMGSNPVIVGSRPPPNDSLWNQDYNVTIKDRKPNMELAVSAVTIFLNKGPGIFVLIAGCGGYEPLIFRAVKHNWKIEIWFWSSGISSCFARKSFFYSLDNLYQYFTYVYGQDPTRKSYTLEITGEAVGKWENDEIMNCFVSSQLFARWYRKDRLTINYYFDNKVNLGKAINWMKSNHPEIDKMAVI</sequence>
<evidence type="ECO:0008006" key="3">
    <source>
        <dbReference type="Google" id="ProtNLM"/>
    </source>
</evidence>
<gene>
    <name evidence="1" type="ORF">Glove_311g15</name>
</gene>
<name>A0A397HSD4_9GLOM</name>
<dbReference type="InterPro" id="IPR013761">
    <property type="entry name" value="SAM/pointed_sf"/>
</dbReference>
<reference evidence="1 2" key="1">
    <citation type="submission" date="2018-08" db="EMBL/GenBank/DDBJ databases">
        <title>Genome and evolution of the arbuscular mycorrhizal fungus Diversispora epigaea (formerly Glomus versiforme) and its bacterial endosymbionts.</title>
        <authorList>
            <person name="Sun X."/>
            <person name="Fei Z."/>
            <person name="Harrison M."/>
        </authorList>
    </citation>
    <scope>NUCLEOTIDE SEQUENCE [LARGE SCALE GENOMIC DNA]</scope>
    <source>
        <strain evidence="1 2">IT104</strain>
    </source>
</reference>
<comment type="caution">
    <text evidence="1">The sequence shown here is derived from an EMBL/GenBank/DDBJ whole genome shotgun (WGS) entry which is preliminary data.</text>
</comment>
<dbReference type="AlphaFoldDB" id="A0A397HSD4"/>
<dbReference type="EMBL" id="PQFF01000285">
    <property type="protein sequence ID" value="RHZ65757.1"/>
    <property type="molecule type" value="Genomic_DNA"/>
</dbReference>
<dbReference type="Proteomes" id="UP000266861">
    <property type="component" value="Unassembled WGS sequence"/>
</dbReference>
<accession>A0A397HSD4</accession>
<protein>
    <recommendedName>
        <fullName evidence="3">SAM domain-containing protein</fullName>
    </recommendedName>
</protein>